<organism evidence="2 3">
    <name type="scientific">Phytohabitans kaempferiae</name>
    <dbReference type="NCBI Taxonomy" id="1620943"/>
    <lineage>
        <taxon>Bacteria</taxon>
        <taxon>Bacillati</taxon>
        <taxon>Actinomycetota</taxon>
        <taxon>Actinomycetes</taxon>
        <taxon>Micromonosporales</taxon>
        <taxon>Micromonosporaceae</taxon>
    </lineage>
</organism>
<dbReference type="RefSeq" id="WP_377250504.1">
    <property type="nucleotide sequence ID" value="NZ_JBHLUH010000017.1"/>
</dbReference>
<reference evidence="2 3" key="1">
    <citation type="submission" date="2024-09" db="EMBL/GenBank/DDBJ databases">
        <authorList>
            <person name="Sun Q."/>
            <person name="Mori K."/>
        </authorList>
    </citation>
    <scope>NUCLEOTIDE SEQUENCE [LARGE SCALE GENOMIC DNA]</scope>
    <source>
        <strain evidence="2 3">TBRC 3947</strain>
    </source>
</reference>
<gene>
    <name evidence="2" type="ORF">ACFFIA_13405</name>
</gene>
<evidence type="ECO:0008006" key="4">
    <source>
        <dbReference type="Google" id="ProtNLM"/>
    </source>
</evidence>
<evidence type="ECO:0000313" key="3">
    <source>
        <dbReference type="Proteomes" id="UP001589867"/>
    </source>
</evidence>
<keyword evidence="3" id="KW-1185">Reference proteome</keyword>
<feature type="region of interest" description="Disordered" evidence="1">
    <location>
        <begin position="22"/>
        <end position="45"/>
    </location>
</feature>
<sequence>MAFVLVLSLSVTGCGVIGGDGDAPPDGAGATAAPSPSASPTEEAGPLYALPSSADVCAAAKRSKLSVVGAEPEKEGLDVGCAVSVRSKQPDRPYTLRVRFEDWGNARRTRTFYQTQKDGDWYKGHSAFTGPPTQRSDVLQVGDAKPGAGYDEGYYAFYADVEVARVHYSQSVVGILKGNLIVTMDLLAGDQTSTSIASIKPVKAEVGQKMFDDVADAVLALPKER</sequence>
<dbReference type="EMBL" id="JBHLUH010000017">
    <property type="protein sequence ID" value="MFC0528660.1"/>
    <property type="molecule type" value="Genomic_DNA"/>
</dbReference>
<dbReference type="Proteomes" id="UP001589867">
    <property type="component" value="Unassembled WGS sequence"/>
</dbReference>
<evidence type="ECO:0000313" key="2">
    <source>
        <dbReference type="EMBL" id="MFC0528660.1"/>
    </source>
</evidence>
<evidence type="ECO:0000256" key="1">
    <source>
        <dbReference type="SAM" id="MobiDB-lite"/>
    </source>
</evidence>
<accession>A0ABV6M1T3</accession>
<proteinExistence type="predicted"/>
<name>A0ABV6M1T3_9ACTN</name>
<protein>
    <recommendedName>
        <fullName evidence="4">DUF3558 domain-containing protein</fullName>
    </recommendedName>
</protein>
<comment type="caution">
    <text evidence="2">The sequence shown here is derived from an EMBL/GenBank/DDBJ whole genome shotgun (WGS) entry which is preliminary data.</text>
</comment>